<dbReference type="AlphaFoldDB" id="A0A1H8J8G6"/>
<organism evidence="2 3">
    <name type="scientific">Brachymonas denitrificans DSM 15123</name>
    <dbReference type="NCBI Taxonomy" id="1121117"/>
    <lineage>
        <taxon>Bacteria</taxon>
        <taxon>Pseudomonadati</taxon>
        <taxon>Pseudomonadota</taxon>
        <taxon>Betaproteobacteria</taxon>
        <taxon>Burkholderiales</taxon>
        <taxon>Comamonadaceae</taxon>
        <taxon>Brachymonas</taxon>
    </lineage>
</organism>
<proteinExistence type="predicted"/>
<evidence type="ECO:0000313" key="3">
    <source>
        <dbReference type="Proteomes" id="UP000199531"/>
    </source>
</evidence>
<gene>
    <name evidence="2" type="ORF">SAMN02745977_01990</name>
</gene>
<name>A0A1H8J8G6_9BURK</name>
<reference evidence="2 3" key="1">
    <citation type="submission" date="2016-10" db="EMBL/GenBank/DDBJ databases">
        <authorList>
            <person name="de Groot N.N."/>
        </authorList>
    </citation>
    <scope>NUCLEOTIDE SEQUENCE [LARGE SCALE GENOMIC DNA]</scope>
    <source>
        <strain evidence="2 3">DSM 15123</strain>
    </source>
</reference>
<dbReference type="Pfam" id="PF14375">
    <property type="entry name" value="Cys_rich_CWC"/>
    <property type="match status" value="1"/>
</dbReference>
<accession>A0A1H8J8G6</accession>
<keyword evidence="3" id="KW-1185">Reference proteome</keyword>
<evidence type="ECO:0000256" key="1">
    <source>
        <dbReference type="SAM" id="MobiDB-lite"/>
    </source>
</evidence>
<evidence type="ECO:0000313" key="2">
    <source>
        <dbReference type="EMBL" id="SEN77064.1"/>
    </source>
</evidence>
<dbReference type="InterPro" id="IPR032720">
    <property type="entry name" value="Cys_rich_CWC"/>
</dbReference>
<feature type="region of interest" description="Disordered" evidence="1">
    <location>
        <begin position="1"/>
        <end position="20"/>
    </location>
</feature>
<dbReference type="STRING" id="1121117.SAMN02745977_01990"/>
<sequence length="89" mass="9094">MRSPPAPGLSDNGAMSDLKAPATLPRAQTCPRCGQPNSCAVEAGAPSGTCWCMHEPLPAPAAAREPIPADAACYCRACLRALRSESATA</sequence>
<dbReference type="EMBL" id="FOCW01000006">
    <property type="protein sequence ID" value="SEN77064.1"/>
    <property type="molecule type" value="Genomic_DNA"/>
</dbReference>
<protein>
    <submittedName>
        <fullName evidence="2">Cysteine-rich CWC</fullName>
    </submittedName>
</protein>
<dbReference type="Proteomes" id="UP000199531">
    <property type="component" value="Unassembled WGS sequence"/>
</dbReference>